<accession>A0A4U6U462</accession>
<dbReference type="AlphaFoldDB" id="A0A4U6U462"/>
<organism evidence="2 3">
    <name type="scientific">Setaria viridis</name>
    <name type="common">Green bristlegrass</name>
    <name type="synonym">Setaria italica subsp. viridis</name>
    <dbReference type="NCBI Taxonomy" id="4556"/>
    <lineage>
        <taxon>Eukaryota</taxon>
        <taxon>Viridiplantae</taxon>
        <taxon>Streptophyta</taxon>
        <taxon>Embryophyta</taxon>
        <taxon>Tracheophyta</taxon>
        <taxon>Spermatophyta</taxon>
        <taxon>Magnoliopsida</taxon>
        <taxon>Liliopsida</taxon>
        <taxon>Poales</taxon>
        <taxon>Poaceae</taxon>
        <taxon>PACMAD clade</taxon>
        <taxon>Panicoideae</taxon>
        <taxon>Panicodae</taxon>
        <taxon>Paniceae</taxon>
        <taxon>Cenchrinae</taxon>
        <taxon>Setaria</taxon>
    </lineage>
</organism>
<keyword evidence="3" id="KW-1185">Reference proteome</keyword>
<evidence type="ECO:0000313" key="2">
    <source>
        <dbReference type="EMBL" id="TKW10371.1"/>
    </source>
</evidence>
<name>A0A4U6U462_SETVI</name>
<gene>
    <name evidence="2" type="ORF">SEVIR_6G160066v2</name>
</gene>
<dbReference type="Proteomes" id="UP000298652">
    <property type="component" value="Chromosome 6"/>
</dbReference>
<sequence length="66" mass="6604">MVGAALTTKIVGIVMLLVVTLLVGVIGEVEEGAALEVVTLQVIVEAFTAVGVVVIGGDVDADVDVL</sequence>
<reference evidence="2" key="1">
    <citation type="submission" date="2019-03" db="EMBL/GenBank/DDBJ databases">
        <title>WGS assembly of Setaria viridis.</title>
        <authorList>
            <person name="Huang P."/>
            <person name="Jenkins J."/>
            <person name="Grimwood J."/>
            <person name="Barry K."/>
            <person name="Healey A."/>
            <person name="Mamidi S."/>
            <person name="Sreedasyam A."/>
            <person name="Shu S."/>
            <person name="Feldman M."/>
            <person name="Wu J."/>
            <person name="Yu Y."/>
            <person name="Chen C."/>
            <person name="Johnson J."/>
            <person name="Rokhsar D."/>
            <person name="Baxter I."/>
            <person name="Schmutz J."/>
            <person name="Brutnell T."/>
            <person name="Kellogg E."/>
        </authorList>
    </citation>
    <scope>NUCLEOTIDE SEQUENCE [LARGE SCALE GENOMIC DNA]</scope>
</reference>
<feature type="transmembrane region" description="Helical" evidence="1">
    <location>
        <begin position="33"/>
        <end position="56"/>
    </location>
</feature>
<dbReference type="Gramene" id="TKW10371">
    <property type="protein sequence ID" value="TKW10371"/>
    <property type="gene ID" value="SEVIR_6G160066v2"/>
</dbReference>
<evidence type="ECO:0000256" key="1">
    <source>
        <dbReference type="SAM" id="Phobius"/>
    </source>
</evidence>
<protein>
    <submittedName>
        <fullName evidence="2">Uncharacterized protein</fullName>
    </submittedName>
</protein>
<dbReference type="EMBL" id="CM016557">
    <property type="protein sequence ID" value="TKW10371.1"/>
    <property type="molecule type" value="Genomic_DNA"/>
</dbReference>
<keyword evidence="1" id="KW-0812">Transmembrane</keyword>
<keyword evidence="1" id="KW-1133">Transmembrane helix</keyword>
<proteinExistence type="predicted"/>
<evidence type="ECO:0000313" key="3">
    <source>
        <dbReference type="Proteomes" id="UP000298652"/>
    </source>
</evidence>
<keyword evidence="1" id="KW-0472">Membrane</keyword>
<feature type="transmembrane region" description="Helical" evidence="1">
    <location>
        <begin position="6"/>
        <end position="26"/>
    </location>
</feature>